<dbReference type="SUPFAM" id="SSF110849">
    <property type="entry name" value="ParB/Sulfiredoxin"/>
    <property type="match status" value="1"/>
</dbReference>
<proteinExistence type="predicted"/>
<evidence type="ECO:0000313" key="2">
    <source>
        <dbReference type="EMBL" id="CPV66610.1"/>
    </source>
</evidence>
<accession>A0A0U0ZR52</accession>
<dbReference type="RefSeq" id="WP_052619073.1">
    <property type="nucleotide sequence ID" value="NZ_CSWP01000009.1"/>
</dbReference>
<dbReference type="Gene3D" id="3.90.1530.10">
    <property type="entry name" value="Conserved hypothetical protein from pyrococcus furiosus pfu- 392566-001, ParB domain"/>
    <property type="match status" value="1"/>
</dbReference>
<organism evidence="2 3">
    <name type="scientific">Mycobacteroides abscessus</name>
    <dbReference type="NCBI Taxonomy" id="36809"/>
    <lineage>
        <taxon>Bacteria</taxon>
        <taxon>Bacillati</taxon>
        <taxon>Actinomycetota</taxon>
        <taxon>Actinomycetes</taxon>
        <taxon>Mycobacteriales</taxon>
        <taxon>Mycobacteriaceae</taxon>
        <taxon>Mycobacteroides</taxon>
    </lineage>
</organism>
<gene>
    <name evidence="2" type="ORF">ERS075579_04040</name>
</gene>
<feature type="region of interest" description="Disordered" evidence="1">
    <location>
        <begin position="168"/>
        <end position="187"/>
    </location>
</feature>
<protein>
    <recommendedName>
        <fullName evidence="4">ParB/Sulfiredoxin domain-containing protein</fullName>
    </recommendedName>
</protein>
<evidence type="ECO:0008006" key="4">
    <source>
        <dbReference type="Google" id="ProtNLM"/>
    </source>
</evidence>
<evidence type="ECO:0000313" key="3">
    <source>
        <dbReference type="Proteomes" id="UP000045782"/>
    </source>
</evidence>
<name>A0A0U0ZR52_9MYCO</name>
<dbReference type="AlphaFoldDB" id="A0A0U0ZR52"/>
<evidence type="ECO:0000256" key="1">
    <source>
        <dbReference type="SAM" id="MobiDB-lite"/>
    </source>
</evidence>
<sequence>MNSRTGVRGPLVLPATDLLVPLPDPRPHMTVRLRTGGRWSQIAYLGTISIAHLVTTHYALNTALTEQVKTESPGCPIELYIREDVAGRFEISDGHHRLAEALLAGHTAVDAVIYDYIDDEPYKAPFADLPALHRTMTSADPPPRTNVIEQIHSPNVIEPRHRGSAAAAIAPENTGSVIPGGENPGTQ</sequence>
<dbReference type="InterPro" id="IPR036086">
    <property type="entry name" value="ParB/Sulfiredoxin_sf"/>
</dbReference>
<dbReference type="EMBL" id="CSWP01000009">
    <property type="protein sequence ID" value="CPV66610.1"/>
    <property type="molecule type" value="Genomic_DNA"/>
</dbReference>
<dbReference type="Proteomes" id="UP000045782">
    <property type="component" value="Unassembled WGS sequence"/>
</dbReference>
<reference evidence="2 3" key="1">
    <citation type="submission" date="2015-03" db="EMBL/GenBank/DDBJ databases">
        <authorList>
            <person name="Murphy D."/>
        </authorList>
    </citation>
    <scope>NUCLEOTIDE SEQUENCE [LARGE SCALE GENOMIC DNA]</scope>
    <source>
        <strain evidence="2 3">PAP088</strain>
    </source>
</reference>